<keyword evidence="9" id="KW-1185">Reference proteome</keyword>
<evidence type="ECO:0000256" key="6">
    <source>
        <dbReference type="SAM" id="SignalP"/>
    </source>
</evidence>
<dbReference type="SUPFAM" id="SSF103088">
    <property type="entry name" value="OmpA-like"/>
    <property type="match status" value="1"/>
</dbReference>
<keyword evidence="3" id="KW-0998">Cell outer membrane</keyword>
<dbReference type="InterPro" id="IPR036737">
    <property type="entry name" value="OmpA-like_sf"/>
</dbReference>
<dbReference type="InterPro" id="IPR006665">
    <property type="entry name" value="OmpA-like"/>
</dbReference>
<evidence type="ECO:0000256" key="2">
    <source>
        <dbReference type="ARBA" id="ARBA00023136"/>
    </source>
</evidence>
<evidence type="ECO:0000256" key="4">
    <source>
        <dbReference type="PROSITE-ProRule" id="PRU00473"/>
    </source>
</evidence>
<gene>
    <name evidence="8" type="ORF">SAMN05216246_11427</name>
</gene>
<comment type="subcellular location">
    <subcellularLocation>
        <location evidence="1">Cell outer membrane</location>
    </subcellularLocation>
</comment>
<dbReference type="Proteomes" id="UP000184390">
    <property type="component" value="Unassembled WGS sequence"/>
</dbReference>
<feature type="compositionally biased region" description="Polar residues" evidence="5">
    <location>
        <begin position="33"/>
        <end position="47"/>
    </location>
</feature>
<keyword evidence="6" id="KW-0732">Signal</keyword>
<evidence type="ECO:0000256" key="3">
    <source>
        <dbReference type="ARBA" id="ARBA00023237"/>
    </source>
</evidence>
<dbReference type="Pfam" id="PF00691">
    <property type="entry name" value="OmpA"/>
    <property type="match status" value="1"/>
</dbReference>
<dbReference type="PROSITE" id="PS51123">
    <property type="entry name" value="OMPA_2"/>
    <property type="match status" value="1"/>
</dbReference>
<feature type="compositionally biased region" description="Low complexity" evidence="5">
    <location>
        <begin position="373"/>
        <end position="392"/>
    </location>
</feature>
<proteinExistence type="predicted"/>
<dbReference type="RefSeq" id="WP_073454116.1">
    <property type="nucleotide sequence ID" value="NZ_BDIO01000006.1"/>
</dbReference>
<name>A0ABY1IHP5_9ACTO</name>
<dbReference type="InterPro" id="IPR006664">
    <property type="entry name" value="OMP_bac"/>
</dbReference>
<feature type="signal peptide" evidence="6">
    <location>
        <begin position="1"/>
        <end position="24"/>
    </location>
</feature>
<sequence>MPILRRRTLLTLPMLTAAGATALAACSGKDSPDTTGPSADASTSQQPGTPPPAGWQTLESYTAGHHISVDIAPLVTMDDKTTILPLRITRMADDTATDDGDEYDSEWNWGHLWLAPALLDDRPVAGIRLIDTAGRRVWNCIDGTIPTEAISLEKGRSGMAYAVFGPVDTDRVTAFLPLTGFPEIAVISKDQAAGILGSDVDLDKAHTEVDVASYDSERQDDDPTLAELSAPASIDTFSRALDESSTSRTTDTSITTTLASDVTFEFSKYDLTAQADTQLQTVAAQIASYPDGGELSIVGHTDDQADDAFNQTLSEQRAAAVHNRLGQLTDLSAWSVTEQGKGETEPAVQGTDDAARAANRRVVITLTPTGGTTTSTIAASPSTAPTAVPAGGLPDPQGPVGSGAGSALTVPSDDGSAAPSITVDSITRRDGLLLGRLTITGSTGDSVARVWFEDDTDAGGLFANSRGEDGDSFPFAGLDGVTLLAGGLRYMPCDYILGGKGYHRPLADTQLHWSLEGGASTAFVVWPDVGQDTLIVDHQEGRFTGLDHPWRITDVPVTAG</sequence>
<dbReference type="EMBL" id="FQYL01000014">
    <property type="protein sequence ID" value="SHJ19112.1"/>
    <property type="molecule type" value="Genomic_DNA"/>
</dbReference>
<keyword evidence="2 4" id="KW-0472">Membrane</keyword>
<evidence type="ECO:0000256" key="1">
    <source>
        <dbReference type="ARBA" id="ARBA00004442"/>
    </source>
</evidence>
<feature type="chain" id="PRO_5045660156" evidence="6">
    <location>
        <begin position="25"/>
        <end position="560"/>
    </location>
</feature>
<dbReference type="PANTHER" id="PTHR30329">
    <property type="entry name" value="STATOR ELEMENT OF FLAGELLAR MOTOR COMPLEX"/>
    <property type="match status" value="1"/>
</dbReference>
<evidence type="ECO:0000313" key="8">
    <source>
        <dbReference type="EMBL" id="SHJ19112.1"/>
    </source>
</evidence>
<evidence type="ECO:0000313" key="9">
    <source>
        <dbReference type="Proteomes" id="UP000184390"/>
    </source>
</evidence>
<dbReference type="PANTHER" id="PTHR30329:SF21">
    <property type="entry name" value="LIPOPROTEIN YIAD-RELATED"/>
    <property type="match status" value="1"/>
</dbReference>
<dbReference type="PROSITE" id="PS51257">
    <property type="entry name" value="PROKAR_LIPOPROTEIN"/>
    <property type="match status" value="1"/>
</dbReference>
<dbReference type="CDD" id="cd07185">
    <property type="entry name" value="OmpA_C-like"/>
    <property type="match status" value="1"/>
</dbReference>
<feature type="region of interest" description="Disordered" evidence="5">
    <location>
        <begin position="373"/>
        <end position="420"/>
    </location>
</feature>
<dbReference type="PRINTS" id="PR01021">
    <property type="entry name" value="OMPADOMAIN"/>
</dbReference>
<dbReference type="InterPro" id="IPR050330">
    <property type="entry name" value="Bact_OuterMem_StrucFunc"/>
</dbReference>
<accession>A0ABY1IHP5</accession>
<protein>
    <submittedName>
        <fullName evidence="8">OmpA family protein</fullName>
    </submittedName>
</protein>
<organism evidence="8 9">
    <name type="scientific">Actinomyces denticolens</name>
    <dbReference type="NCBI Taxonomy" id="52767"/>
    <lineage>
        <taxon>Bacteria</taxon>
        <taxon>Bacillati</taxon>
        <taxon>Actinomycetota</taxon>
        <taxon>Actinomycetes</taxon>
        <taxon>Actinomycetales</taxon>
        <taxon>Actinomycetaceae</taxon>
        <taxon>Actinomyces</taxon>
    </lineage>
</organism>
<evidence type="ECO:0000259" key="7">
    <source>
        <dbReference type="PROSITE" id="PS51123"/>
    </source>
</evidence>
<comment type="caution">
    <text evidence="8">The sequence shown here is derived from an EMBL/GenBank/DDBJ whole genome shotgun (WGS) entry which is preliminary data.</text>
</comment>
<dbReference type="Gene3D" id="3.30.1330.60">
    <property type="entry name" value="OmpA-like domain"/>
    <property type="match status" value="1"/>
</dbReference>
<feature type="region of interest" description="Disordered" evidence="5">
    <location>
        <begin position="26"/>
        <end position="54"/>
    </location>
</feature>
<evidence type="ECO:0000256" key="5">
    <source>
        <dbReference type="SAM" id="MobiDB-lite"/>
    </source>
</evidence>
<feature type="domain" description="OmpA-like" evidence="7">
    <location>
        <begin position="251"/>
        <end position="370"/>
    </location>
</feature>
<reference evidence="8 9" key="1">
    <citation type="submission" date="2016-11" db="EMBL/GenBank/DDBJ databases">
        <authorList>
            <person name="Varghese N."/>
            <person name="Submissions S."/>
        </authorList>
    </citation>
    <scope>NUCLEOTIDE SEQUENCE [LARGE SCALE GENOMIC DNA]</scope>
    <source>
        <strain evidence="8 9">PA</strain>
    </source>
</reference>